<evidence type="ECO:0000313" key="1">
    <source>
        <dbReference type="EMBL" id="KKN71172.1"/>
    </source>
</evidence>
<protein>
    <submittedName>
        <fullName evidence="1">Uncharacterized protein</fullName>
    </submittedName>
</protein>
<gene>
    <name evidence="1" type="ORF">LCGC14_0423350</name>
</gene>
<dbReference type="EMBL" id="LAZR01000388">
    <property type="protein sequence ID" value="KKN71172.1"/>
    <property type="molecule type" value="Genomic_DNA"/>
</dbReference>
<comment type="caution">
    <text evidence="1">The sequence shown here is derived from an EMBL/GenBank/DDBJ whole genome shotgun (WGS) entry which is preliminary data.</text>
</comment>
<accession>A0A0F9T872</accession>
<sequence length="641" mass="70233">MAESSRDWHIKIKSNDTPAEERRFRLLKTKDGGLQWQRREEAITPRIQTDAASISFESSPAERGLAFAQSNWEWGDGMHIFTGNEPGMSQRIEAGVNCDTSVSRRIRHGPELIAVGAGTINRHGLQHIYYEDKVYLLTSTELYSWDDTTLATENAAGAGSFKQCVEYEGVLYIARGGATTYSTWNGTTLEAGATPNGSPADPGGANKKIIFFAKQGNRLWAAYDDNTISFISAVGASAWEEAISVGSGKPITNLFVVSGLLFIATEEDIFVLDSAFVPHEIDQNWRSAPSSNNFKHAATTGGQAWLANAYFPDLFRLVASGFEEFNILPSSPRFSSRRRPVNFKDLINLRQLFGIDTTFDAVYVHMEVTALAPTGGLPKGHYVLKGVDKGGSEIAWTTLAQFSAPTDTVGESLGVLRLPGEGAAFAYMTVEASSVFTWRRVPVEDWPATSDSADYATSWSVFTPYFDAGLPTWDKVWWRLRTIVEKVGAGSTATLQILAREDGVNVFTSIGTVASGEDGVKTFAVPETFVGKKIQLAFTGTVGNSNLDGVDLLSFSLEGILKPENVPLYDFTVVTTNRGEADFLKDLRSNSEAITLTDRFDSAKSVFVIPGFPVELELFDDILKQPVRAYHFLMQEKPPTS</sequence>
<name>A0A0F9T872_9ZZZZ</name>
<proteinExistence type="predicted"/>
<dbReference type="AlphaFoldDB" id="A0A0F9T872"/>
<reference evidence="1" key="1">
    <citation type="journal article" date="2015" name="Nature">
        <title>Complex archaea that bridge the gap between prokaryotes and eukaryotes.</title>
        <authorList>
            <person name="Spang A."/>
            <person name="Saw J.H."/>
            <person name="Jorgensen S.L."/>
            <person name="Zaremba-Niedzwiedzka K."/>
            <person name="Martijn J."/>
            <person name="Lind A.E."/>
            <person name="van Eijk R."/>
            <person name="Schleper C."/>
            <person name="Guy L."/>
            <person name="Ettema T.J."/>
        </authorList>
    </citation>
    <scope>NUCLEOTIDE SEQUENCE</scope>
</reference>
<organism evidence="1">
    <name type="scientific">marine sediment metagenome</name>
    <dbReference type="NCBI Taxonomy" id="412755"/>
    <lineage>
        <taxon>unclassified sequences</taxon>
        <taxon>metagenomes</taxon>
        <taxon>ecological metagenomes</taxon>
    </lineage>
</organism>